<protein>
    <submittedName>
        <fullName evidence="2">Envelope glycoprotein</fullName>
    </submittedName>
</protein>
<organism evidence="2 3">
    <name type="scientific">Lonchura striata</name>
    <name type="common">white-rumped munia</name>
    <dbReference type="NCBI Taxonomy" id="40157"/>
    <lineage>
        <taxon>Eukaryota</taxon>
        <taxon>Metazoa</taxon>
        <taxon>Chordata</taxon>
        <taxon>Craniata</taxon>
        <taxon>Vertebrata</taxon>
        <taxon>Euteleostomi</taxon>
        <taxon>Archelosauria</taxon>
        <taxon>Archosauria</taxon>
        <taxon>Dinosauria</taxon>
        <taxon>Saurischia</taxon>
        <taxon>Theropoda</taxon>
        <taxon>Coelurosauria</taxon>
        <taxon>Aves</taxon>
        <taxon>Neognathae</taxon>
        <taxon>Neoaves</taxon>
        <taxon>Telluraves</taxon>
        <taxon>Australaves</taxon>
        <taxon>Passeriformes</taxon>
        <taxon>Passeroidea</taxon>
        <taxon>Estrildidae</taxon>
        <taxon>Estrildinae</taxon>
        <taxon>Lonchura</taxon>
    </lineage>
</organism>
<keyword evidence="1" id="KW-0732">Signal</keyword>
<keyword evidence="3" id="KW-1185">Reference proteome</keyword>
<dbReference type="Proteomes" id="UP000197619">
    <property type="component" value="Unassembled WGS sequence"/>
</dbReference>
<dbReference type="Gene3D" id="1.10.287.210">
    <property type="match status" value="1"/>
</dbReference>
<dbReference type="AlphaFoldDB" id="A0A218V276"/>
<gene>
    <name evidence="2" type="primary">ENV_8</name>
    <name evidence="2" type="ORF">RLOC_00012569</name>
</gene>
<comment type="caution">
    <text evidence="2">The sequence shown here is derived from an EMBL/GenBank/DDBJ whole genome shotgun (WGS) entry which is preliminary data.</text>
</comment>
<sequence>MDPNHLLVLLCFTIPSSAWIVPQPTKNVWKTLAQALGQDNICLSTSSAADPFLFCLVGIQYKLDDFPFTFPNPTASPSKKACSFTIHQLDTWRWVKLLPLMEDSPQELDLLGYSPSCTCIHFDVTPDPQDWPKIEVRQSNQAYTAKEWCQRVIKIPMFSTPDNRPHSLPKGTFLICGTRAWAGIPPHLIGGPCIFGQLSLFIPNQTKISHWKQINGTFQLARLKRDTELSNLDKNCDSEIFHWSKPKGMDTIVFLPWVAIAHAFRELAGLECWVVKQANVTSTALAGLLLDEEVTRQATLQNQAAIDFLLLLHDHSCEEFEGLCCMNLTSKGGDVRKAINKLQDMIKDIKKETGDWLSVLVCKISLYSICHLLEVG</sequence>
<feature type="chain" id="PRO_5013392933" evidence="1">
    <location>
        <begin position="19"/>
        <end position="376"/>
    </location>
</feature>
<name>A0A218V276_9PASE</name>
<feature type="signal peptide" evidence="1">
    <location>
        <begin position="1"/>
        <end position="18"/>
    </location>
</feature>
<reference evidence="2 3" key="1">
    <citation type="submission" date="2017-05" db="EMBL/GenBank/DDBJ databases">
        <title>Genome of assembly of the Bengalese finch, Lonchura striata domestica.</title>
        <authorList>
            <person name="Colquitt B.M."/>
            <person name="Brainard M.S."/>
        </authorList>
    </citation>
    <scope>NUCLEOTIDE SEQUENCE [LARGE SCALE GENOMIC DNA]</scope>
    <source>
        <strain evidence="2">White83orange57</strain>
    </source>
</reference>
<dbReference type="SUPFAM" id="SSF58069">
    <property type="entry name" value="Virus ectodomain"/>
    <property type="match status" value="1"/>
</dbReference>
<evidence type="ECO:0000313" key="3">
    <source>
        <dbReference type="Proteomes" id="UP000197619"/>
    </source>
</evidence>
<dbReference type="EMBL" id="MUZQ01000067">
    <property type="protein sequence ID" value="OWK60059.1"/>
    <property type="molecule type" value="Genomic_DNA"/>
</dbReference>
<dbReference type="Pfam" id="PF03708">
    <property type="entry name" value="Avian_gp85"/>
    <property type="match status" value="1"/>
</dbReference>
<evidence type="ECO:0000256" key="1">
    <source>
        <dbReference type="SAM" id="SignalP"/>
    </source>
</evidence>
<evidence type="ECO:0000313" key="2">
    <source>
        <dbReference type="EMBL" id="OWK60059.1"/>
    </source>
</evidence>
<accession>A0A218V276</accession>
<keyword evidence="2" id="KW-0261">Viral envelope protein</keyword>
<dbReference type="InterPro" id="IPR005166">
    <property type="entry name" value="RSV_p95_env"/>
</dbReference>
<keyword evidence="2" id="KW-0946">Virion</keyword>
<proteinExistence type="predicted"/>